<evidence type="ECO:0000256" key="3">
    <source>
        <dbReference type="ARBA" id="ARBA00022553"/>
    </source>
</evidence>
<keyword evidence="8" id="KW-1185">Reference proteome</keyword>
<dbReference type="RefSeq" id="WP_422919085.1">
    <property type="nucleotide sequence ID" value="NZ_JAMZEJ010000003.1"/>
</dbReference>
<dbReference type="Gene3D" id="3.40.50.2300">
    <property type="match status" value="1"/>
</dbReference>
<dbReference type="InterPro" id="IPR005467">
    <property type="entry name" value="His_kinase_dom"/>
</dbReference>
<organism evidence="7 8">
    <name type="scientific">Rhizosaccharibacter radicis</name>
    <dbReference type="NCBI Taxonomy" id="2782605"/>
    <lineage>
        <taxon>Bacteria</taxon>
        <taxon>Pseudomonadati</taxon>
        <taxon>Pseudomonadota</taxon>
        <taxon>Alphaproteobacteria</taxon>
        <taxon>Acetobacterales</taxon>
        <taxon>Acetobacteraceae</taxon>
        <taxon>Rhizosaccharibacter</taxon>
    </lineage>
</organism>
<dbReference type="CDD" id="cd00082">
    <property type="entry name" value="HisKA"/>
    <property type="match status" value="1"/>
</dbReference>
<evidence type="ECO:0000256" key="4">
    <source>
        <dbReference type="PROSITE-ProRule" id="PRU00169"/>
    </source>
</evidence>
<dbReference type="PROSITE" id="PS50110">
    <property type="entry name" value="RESPONSE_REGULATORY"/>
    <property type="match status" value="1"/>
</dbReference>
<name>A0ABT1VVH9_9PROT</name>
<reference evidence="7 8" key="1">
    <citation type="submission" date="2022-06" db="EMBL/GenBank/DDBJ databases">
        <title>Rhizosaccharibacter gen. nov. sp. nov. KSS12, endophytic bacteria isolated from sugarcane.</title>
        <authorList>
            <person name="Pitiwittayakul N."/>
        </authorList>
    </citation>
    <scope>NUCLEOTIDE SEQUENCE [LARGE SCALE GENOMIC DNA]</scope>
    <source>
        <strain evidence="7 8">KSS12</strain>
    </source>
</reference>
<dbReference type="InterPro" id="IPR001789">
    <property type="entry name" value="Sig_transdc_resp-reg_receiver"/>
</dbReference>
<dbReference type="Gene3D" id="3.30.565.10">
    <property type="entry name" value="Histidine kinase-like ATPase, C-terminal domain"/>
    <property type="match status" value="1"/>
</dbReference>
<dbReference type="PRINTS" id="PR00344">
    <property type="entry name" value="BCTRLSENSOR"/>
</dbReference>
<dbReference type="EC" id="2.7.13.3" evidence="2"/>
<accession>A0ABT1VVH9</accession>
<dbReference type="SMART" id="SM00387">
    <property type="entry name" value="HATPase_c"/>
    <property type="match status" value="1"/>
</dbReference>
<dbReference type="SMART" id="SM00388">
    <property type="entry name" value="HisKA"/>
    <property type="match status" value="1"/>
</dbReference>
<protein>
    <recommendedName>
        <fullName evidence="2">histidine kinase</fullName>
        <ecNumber evidence="2">2.7.13.3</ecNumber>
    </recommendedName>
</protein>
<dbReference type="PANTHER" id="PTHR43065:SF49">
    <property type="entry name" value="HISTIDINE KINASE"/>
    <property type="match status" value="1"/>
</dbReference>
<feature type="domain" description="Histidine kinase" evidence="5">
    <location>
        <begin position="181"/>
        <end position="397"/>
    </location>
</feature>
<dbReference type="Pfam" id="PF00512">
    <property type="entry name" value="HisKA"/>
    <property type="match status" value="1"/>
</dbReference>
<sequence length="397" mass="43015">MLMVDDSPESFMTLRAMLAPRRGNVRFYRIDHVSDVGAGLAAMREDAHDCYIVDYQLRSGSGLDLVRDARAAGITRPIVMLTGSDMVDQEAAEAGATDFLIKGAFDRATLERTIRYAIGNAESVRRVADVNARLEFLVEERTRQYVEANARLLDQIAAREEAERALVQAERLQAIGRMTGSVAHDFNNVLTALFGSLELLRRRLGPALDPRVEAPLNNAMEAGRVGERIVESLLSFARSRPVAPSLLSVADVVEQSETLLRLTLGADVALAIVAEPGLPPVTADRQGLERTLLNLAANARDAMRGQPDPRLEIAVLSARTAANTPAIELRVEDNGPGMLPEVLEHAFEPFFSTKEGGGTGLGLAQVYGFAKQSGGTAVIERVPTRGVRIRLLLPASE</sequence>
<comment type="caution">
    <text evidence="7">The sequence shown here is derived from an EMBL/GenBank/DDBJ whole genome shotgun (WGS) entry which is preliminary data.</text>
</comment>
<keyword evidence="7" id="KW-0547">Nucleotide-binding</keyword>
<dbReference type="InterPro" id="IPR036890">
    <property type="entry name" value="HATPase_C_sf"/>
</dbReference>
<dbReference type="SUPFAM" id="SSF55874">
    <property type="entry name" value="ATPase domain of HSP90 chaperone/DNA topoisomerase II/histidine kinase"/>
    <property type="match status" value="1"/>
</dbReference>
<keyword evidence="7" id="KW-0067">ATP-binding</keyword>
<dbReference type="CDD" id="cd00156">
    <property type="entry name" value="REC"/>
    <property type="match status" value="1"/>
</dbReference>
<dbReference type="InterPro" id="IPR004358">
    <property type="entry name" value="Sig_transdc_His_kin-like_C"/>
</dbReference>
<evidence type="ECO:0000313" key="7">
    <source>
        <dbReference type="EMBL" id="MCQ8240356.1"/>
    </source>
</evidence>
<evidence type="ECO:0000259" key="6">
    <source>
        <dbReference type="PROSITE" id="PS50110"/>
    </source>
</evidence>
<feature type="domain" description="Response regulatory" evidence="6">
    <location>
        <begin position="1"/>
        <end position="117"/>
    </location>
</feature>
<dbReference type="SMART" id="SM00448">
    <property type="entry name" value="REC"/>
    <property type="match status" value="1"/>
</dbReference>
<dbReference type="InterPro" id="IPR036097">
    <property type="entry name" value="HisK_dim/P_sf"/>
</dbReference>
<dbReference type="InterPro" id="IPR011006">
    <property type="entry name" value="CheY-like_superfamily"/>
</dbReference>
<dbReference type="Gene3D" id="1.10.287.130">
    <property type="match status" value="1"/>
</dbReference>
<dbReference type="PROSITE" id="PS50109">
    <property type="entry name" value="HIS_KIN"/>
    <property type="match status" value="1"/>
</dbReference>
<dbReference type="GO" id="GO:0005524">
    <property type="term" value="F:ATP binding"/>
    <property type="evidence" value="ECO:0007669"/>
    <property type="project" value="UniProtKB-KW"/>
</dbReference>
<proteinExistence type="predicted"/>
<dbReference type="Pfam" id="PF00072">
    <property type="entry name" value="Response_reg"/>
    <property type="match status" value="1"/>
</dbReference>
<feature type="modified residue" description="4-aspartylphosphate" evidence="4">
    <location>
        <position position="54"/>
    </location>
</feature>
<keyword evidence="3 4" id="KW-0597">Phosphoprotein</keyword>
<gene>
    <name evidence="7" type="ORF">NFI88_05795</name>
</gene>
<evidence type="ECO:0000259" key="5">
    <source>
        <dbReference type="PROSITE" id="PS50109"/>
    </source>
</evidence>
<dbReference type="Proteomes" id="UP001524547">
    <property type="component" value="Unassembled WGS sequence"/>
</dbReference>
<evidence type="ECO:0000256" key="2">
    <source>
        <dbReference type="ARBA" id="ARBA00012438"/>
    </source>
</evidence>
<dbReference type="EMBL" id="JAMZEJ010000003">
    <property type="protein sequence ID" value="MCQ8240356.1"/>
    <property type="molecule type" value="Genomic_DNA"/>
</dbReference>
<evidence type="ECO:0000313" key="8">
    <source>
        <dbReference type="Proteomes" id="UP001524547"/>
    </source>
</evidence>
<dbReference type="InterPro" id="IPR003594">
    <property type="entry name" value="HATPase_dom"/>
</dbReference>
<dbReference type="SUPFAM" id="SSF52172">
    <property type="entry name" value="CheY-like"/>
    <property type="match status" value="1"/>
</dbReference>
<comment type="catalytic activity">
    <reaction evidence="1">
        <text>ATP + protein L-histidine = ADP + protein N-phospho-L-histidine.</text>
        <dbReference type="EC" id="2.7.13.3"/>
    </reaction>
</comment>
<dbReference type="InterPro" id="IPR003661">
    <property type="entry name" value="HisK_dim/P_dom"/>
</dbReference>
<dbReference type="Pfam" id="PF02518">
    <property type="entry name" value="HATPase_c"/>
    <property type="match status" value="1"/>
</dbReference>
<dbReference type="SUPFAM" id="SSF47384">
    <property type="entry name" value="Homodimeric domain of signal transducing histidine kinase"/>
    <property type="match status" value="1"/>
</dbReference>
<evidence type="ECO:0000256" key="1">
    <source>
        <dbReference type="ARBA" id="ARBA00000085"/>
    </source>
</evidence>
<dbReference type="PANTHER" id="PTHR43065">
    <property type="entry name" value="SENSOR HISTIDINE KINASE"/>
    <property type="match status" value="1"/>
</dbReference>